<feature type="compositionally biased region" description="Low complexity" evidence="1">
    <location>
        <begin position="195"/>
        <end position="205"/>
    </location>
</feature>
<dbReference type="OrthoDB" id="5919401at2759"/>
<dbReference type="AlphaFoldDB" id="A0A553NBQ6"/>
<feature type="region of interest" description="Disordered" evidence="1">
    <location>
        <begin position="128"/>
        <end position="271"/>
    </location>
</feature>
<keyword evidence="3" id="KW-1185">Reference proteome</keyword>
<accession>A0A553NBQ6</accession>
<gene>
    <name evidence="2" type="ORF">TCAL_00351</name>
</gene>
<feature type="compositionally biased region" description="Basic and acidic residues" evidence="1">
    <location>
        <begin position="226"/>
        <end position="241"/>
    </location>
</feature>
<organism evidence="2 3">
    <name type="scientific">Tigriopus californicus</name>
    <name type="common">Marine copepod</name>
    <dbReference type="NCBI Taxonomy" id="6832"/>
    <lineage>
        <taxon>Eukaryota</taxon>
        <taxon>Metazoa</taxon>
        <taxon>Ecdysozoa</taxon>
        <taxon>Arthropoda</taxon>
        <taxon>Crustacea</taxon>
        <taxon>Multicrustacea</taxon>
        <taxon>Hexanauplia</taxon>
        <taxon>Copepoda</taxon>
        <taxon>Harpacticoida</taxon>
        <taxon>Harpacticidae</taxon>
        <taxon>Tigriopus</taxon>
    </lineage>
</organism>
<dbReference type="EMBL" id="VCGU01000458">
    <property type="protein sequence ID" value="TRY62884.1"/>
    <property type="molecule type" value="Genomic_DNA"/>
</dbReference>
<feature type="region of interest" description="Disordered" evidence="1">
    <location>
        <begin position="1"/>
        <end position="54"/>
    </location>
</feature>
<name>A0A553NBQ6_TIGCA</name>
<evidence type="ECO:0000256" key="1">
    <source>
        <dbReference type="SAM" id="MobiDB-lite"/>
    </source>
</evidence>
<feature type="compositionally biased region" description="Polar residues" evidence="1">
    <location>
        <begin position="22"/>
        <end position="34"/>
    </location>
</feature>
<evidence type="ECO:0000313" key="2">
    <source>
        <dbReference type="EMBL" id="TRY62884.1"/>
    </source>
</evidence>
<protein>
    <submittedName>
        <fullName evidence="2">Uncharacterized protein</fullName>
    </submittedName>
</protein>
<reference evidence="2 3" key="1">
    <citation type="journal article" date="2018" name="Nat. Ecol. Evol.">
        <title>Genomic signatures of mitonuclear coevolution across populations of Tigriopus californicus.</title>
        <authorList>
            <person name="Barreto F.S."/>
            <person name="Watson E.T."/>
            <person name="Lima T.G."/>
            <person name="Willett C.S."/>
            <person name="Edmands S."/>
            <person name="Li W."/>
            <person name="Burton R.S."/>
        </authorList>
    </citation>
    <scope>NUCLEOTIDE SEQUENCE [LARGE SCALE GENOMIC DNA]</scope>
    <source>
        <strain evidence="2 3">San Diego</strain>
    </source>
</reference>
<proteinExistence type="predicted"/>
<sequence length="271" mass="29311">MGCGFSSALKSAHKKRTEETSKTGTNDQPVSETTKFPDRRESLAETGEGNGELKTAFKTFHNRIAEGGCVQSLGEASSSQVNFFKMLDDKIENGIEFDPIADEEESRREFLQSVEEWDQIIGKNMDASMRTNSSLVPSSSLDENGQDSDGTFIQMSVNESMNSNPTVIQQQSSSSPLENATKRVSSVDSMRTMFSNSAGSSSSSSVPCDPVLSLGNSSSSNNRTIGGKDERSNRPKSDHGRSPSSAKSLHSSDDLSHSNRSICLNNVLQES</sequence>
<feature type="compositionally biased region" description="Polar residues" evidence="1">
    <location>
        <begin position="129"/>
        <end position="194"/>
    </location>
</feature>
<evidence type="ECO:0000313" key="3">
    <source>
        <dbReference type="Proteomes" id="UP000318571"/>
    </source>
</evidence>
<feature type="compositionally biased region" description="Polar residues" evidence="1">
    <location>
        <begin position="262"/>
        <end position="271"/>
    </location>
</feature>
<comment type="caution">
    <text evidence="2">The sequence shown here is derived from an EMBL/GenBank/DDBJ whole genome shotgun (WGS) entry which is preliminary data.</text>
</comment>
<dbReference type="Proteomes" id="UP000318571">
    <property type="component" value="Chromosome 10"/>
</dbReference>